<protein>
    <submittedName>
        <fullName evidence="2">Uncharacterized protein</fullName>
    </submittedName>
</protein>
<gene>
    <name evidence="2" type="ORF">C2845_PM07G36800</name>
</gene>
<dbReference type="AlphaFoldDB" id="A0A3L6SS57"/>
<accession>A0A3L6SS57</accession>
<organism evidence="2 3">
    <name type="scientific">Panicum miliaceum</name>
    <name type="common">Proso millet</name>
    <name type="synonym">Broomcorn millet</name>
    <dbReference type="NCBI Taxonomy" id="4540"/>
    <lineage>
        <taxon>Eukaryota</taxon>
        <taxon>Viridiplantae</taxon>
        <taxon>Streptophyta</taxon>
        <taxon>Embryophyta</taxon>
        <taxon>Tracheophyta</taxon>
        <taxon>Spermatophyta</taxon>
        <taxon>Magnoliopsida</taxon>
        <taxon>Liliopsida</taxon>
        <taxon>Poales</taxon>
        <taxon>Poaceae</taxon>
        <taxon>PACMAD clade</taxon>
        <taxon>Panicoideae</taxon>
        <taxon>Panicodae</taxon>
        <taxon>Paniceae</taxon>
        <taxon>Panicinae</taxon>
        <taxon>Panicum</taxon>
        <taxon>Panicum sect. Panicum</taxon>
    </lineage>
</organism>
<reference evidence="3" key="1">
    <citation type="journal article" date="2019" name="Nat. Commun.">
        <title>The genome of broomcorn millet.</title>
        <authorList>
            <person name="Zou C."/>
            <person name="Miki D."/>
            <person name="Li D."/>
            <person name="Tang Q."/>
            <person name="Xiao L."/>
            <person name="Rajput S."/>
            <person name="Deng P."/>
            <person name="Jia W."/>
            <person name="Huang R."/>
            <person name="Zhang M."/>
            <person name="Sun Y."/>
            <person name="Hu J."/>
            <person name="Fu X."/>
            <person name="Schnable P.S."/>
            <person name="Li F."/>
            <person name="Zhang H."/>
            <person name="Feng B."/>
            <person name="Zhu X."/>
            <person name="Liu R."/>
            <person name="Schnable J.C."/>
            <person name="Zhu J.-K."/>
            <person name="Zhang H."/>
        </authorList>
    </citation>
    <scope>NUCLEOTIDE SEQUENCE [LARGE SCALE GENOMIC DNA]</scope>
</reference>
<evidence type="ECO:0000313" key="3">
    <source>
        <dbReference type="Proteomes" id="UP000275267"/>
    </source>
</evidence>
<dbReference type="OrthoDB" id="638252at2759"/>
<sequence>MAANAAKKQMPEEEAEEEMHLAFRGAANALSQVYTHAVAHQKASFLAGERRAMENIYQWLSSQHEEATEVPVAALLTFLQNEIEHRTEESLASPQHPGPQPAYNAAAANVHCNPFSFGNIAAALDSRMDETDQTRNAGISNALPCPLQQNFHSNHLSQPSGYGPMNSLPNVNGPRNNHSSQNQDSMRYNL</sequence>
<feature type="compositionally biased region" description="Polar residues" evidence="1">
    <location>
        <begin position="167"/>
        <end position="190"/>
    </location>
</feature>
<feature type="region of interest" description="Disordered" evidence="1">
    <location>
        <begin position="149"/>
        <end position="190"/>
    </location>
</feature>
<proteinExistence type="predicted"/>
<dbReference type="Proteomes" id="UP000275267">
    <property type="component" value="Unassembled WGS sequence"/>
</dbReference>
<dbReference type="PANTHER" id="PTHR33675">
    <property type="entry name" value="NUCLEAR RECEPTOR FAMILY 2 GROUP C PROTEIN"/>
    <property type="match status" value="1"/>
</dbReference>
<feature type="compositionally biased region" description="Polar residues" evidence="1">
    <location>
        <begin position="149"/>
        <end position="160"/>
    </location>
</feature>
<dbReference type="EMBL" id="PQIB02000004">
    <property type="protein sequence ID" value="RLN24544.1"/>
    <property type="molecule type" value="Genomic_DNA"/>
</dbReference>
<keyword evidence="3" id="KW-1185">Reference proteome</keyword>
<evidence type="ECO:0000256" key="1">
    <source>
        <dbReference type="SAM" id="MobiDB-lite"/>
    </source>
</evidence>
<comment type="caution">
    <text evidence="2">The sequence shown here is derived from an EMBL/GenBank/DDBJ whole genome shotgun (WGS) entry which is preliminary data.</text>
</comment>
<dbReference type="PANTHER" id="PTHR33675:SF6">
    <property type="entry name" value="OS01G0182500 PROTEIN"/>
    <property type="match status" value="1"/>
</dbReference>
<dbReference type="STRING" id="4540.A0A3L6SS57"/>
<name>A0A3L6SS57_PANMI</name>
<evidence type="ECO:0000313" key="2">
    <source>
        <dbReference type="EMBL" id="RLN24544.1"/>
    </source>
</evidence>